<dbReference type="eggNOG" id="COG5293">
    <property type="taxonomic scope" value="Bacteria"/>
</dbReference>
<dbReference type="EMBL" id="AWXA01000051">
    <property type="protein sequence ID" value="ERT57854.1"/>
    <property type="molecule type" value="Genomic_DNA"/>
</dbReference>
<organism evidence="2 3">
    <name type="scientific">Megasphaera vaginalis</name>
    <name type="common">ex Srinivasan et al. 2021</name>
    <dbReference type="NCBI Taxonomy" id="1111454"/>
    <lineage>
        <taxon>Bacteria</taxon>
        <taxon>Bacillati</taxon>
        <taxon>Bacillota</taxon>
        <taxon>Negativicutes</taxon>
        <taxon>Veillonellales</taxon>
        <taxon>Veillonellaceae</taxon>
        <taxon>Megasphaera</taxon>
    </lineage>
</organism>
<name>U7UG49_9FIRM</name>
<evidence type="ECO:0000313" key="2">
    <source>
        <dbReference type="EMBL" id="ERT57854.1"/>
    </source>
</evidence>
<comment type="caution">
    <text evidence="2">The sequence shown here is derived from an EMBL/GenBank/DDBJ whole genome shotgun (WGS) entry which is preliminary data.</text>
</comment>
<evidence type="ECO:0000313" key="3">
    <source>
        <dbReference type="Proteomes" id="UP000017090"/>
    </source>
</evidence>
<dbReference type="RefSeq" id="WP_023054358.1">
    <property type="nucleotide sequence ID" value="NZ_AWXA01000051.1"/>
</dbReference>
<dbReference type="PATRIC" id="fig|1111454.3.peg.1844"/>
<dbReference type="Pfam" id="PF10088">
    <property type="entry name" value="DUF2326"/>
    <property type="match status" value="1"/>
</dbReference>
<protein>
    <submittedName>
        <fullName evidence="2">PF10088 family protein</fullName>
    </submittedName>
</protein>
<keyword evidence="3" id="KW-1185">Reference proteome</keyword>
<accession>U7UG49</accession>
<feature type="domain" description="DUF2326" evidence="1">
    <location>
        <begin position="146"/>
        <end position="258"/>
    </location>
</feature>
<proteinExistence type="predicted"/>
<dbReference type="STRING" id="1111454.HMPREF1250_1164"/>
<gene>
    <name evidence="2" type="ORF">HMPREF1250_1164</name>
</gene>
<dbReference type="AlphaFoldDB" id="U7UG49"/>
<dbReference type="InterPro" id="IPR018760">
    <property type="entry name" value="DUF2326"/>
</dbReference>
<dbReference type="Proteomes" id="UP000017090">
    <property type="component" value="Unassembled WGS sequence"/>
</dbReference>
<reference evidence="2 3" key="1">
    <citation type="submission" date="2013-09" db="EMBL/GenBank/DDBJ databases">
        <authorList>
            <person name="Durkin A.S."/>
            <person name="Haft D.R."/>
            <person name="McCorrison J."/>
            <person name="Torralba M."/>
            <person name="Gillis M."/>
            <person name="Haft D.H."/>
            <person name="Methe B."/>
            <person name="Sutton G."/>
            <person name="Nelson K.E."/>
        </authorList>
    </citation>
    <scope>NUCLEOTIDE SEQUENCE [LARGE SCALE GENOMIC DNA]</scope>
    <source>
        <strain evidence="2 3">BV3C16-1</strain>
    </source>
</reference>
<evidence type="ECO:0000259" key="1">
    <source>
        <dbReference type="Pfam" id="PF10088"/>
    </source>
</evidence>
<sequence length="262" mass="29520">MTIAIDSECFSAGRASKSIDCLPLHQRQMCVPPLVPTGITAEPFPLPPRILINRLPTLLAYCSIYPGYQTVPPAERLHRIDRNLELHRYPAIPGPSSAQSNNLLFLFVRHDGYEERTTLLLHQMEKSINDEMEKISDFISHGEDNAPILRLLKSNSYTFETPRDSGTGTNYKGMLIYDLSILKLTPLPALAHDSLLFPNISDENLRQLLQLYSTIRGKQIFIAFDRQDNLGPDISSLLNNHAVIKLGPNDETLFGIQWGKKI</sequence>